<dbReference type="OrthoDB" id="10263401at2759"/>
<reference evidence="2" key="1">
    <citation type="submission" date="2021-03" db="EMBL/GenBank/DDBJ databases">
        <title>Revisited historic fungal species revealed as producer of novel bioactive compounds through whole genome sequencing and comparative genomics.</title>
        <authorList>
            <person name="Vignolle G.A."/>
            <person name="Hochenegger N."/>
            <person name="Mach R.L."/>
            <person name="Mach-Aigner A.R."/>
            <person name="Javad Rahimi M."/>
            <person name="Salim K.A."/>
            <person name="Chan C.M."/>
            <person name="Lim L.B.L."/>
            <person name="Cai F."/>
            <person name="Druzhinina I.S."/>
            <person name="U'Ren J.M."/>
            <person name="Derntl C."/>
        </authorList>
    </citation>
    <scope>NUCLEOTIDE SEQUENCE</scope>
    <source>
        <strain evidence="2">TUCIM 5799</strain>
    </source>
</reference>
<keyword evidence="3" id="KW-1185">Reference proteome</keyword>
<protein>
    <recommendedName>
        <fullName evidence="4">Bacteriocin-protection protein</fullName>
    </recommendedName>
</protein>
<organism evidence="2 3">
    <name type="scientific">Neoarthrinium moseri</name>
    <dbReference type="NCBI Taxonomy" id="1658444"/>
    <lineage>
        <taxon>Eukaryota</taxon>
        <taxon>Fungi</taxon>
        <taxon>Dikarya</taxon>
        <taxon>Ascomycota</taxon>
        <taxon>Pezizomycotina</taxon>
        <taxon>Sordariomycetes</taxon>
        <taxon>Xylariomycetidae</taxon>
        <taxon>Amphisphaeriales</taxon>
        <taxon>Apiosporaceae</taxon>
        <taxon>Neoarthrinium</taxon>
    </lineage>
</organism>
<accession>A0A9P9WHC4</accession>
<evidence type="ECO:0008006" key="4">
    <source>
        <dbReference type="Google" id="ProtNLM"/>
    </source>
</evidence>
<dbReference type="Proteomes" id="UP000829685">
    <property type="component" value="Unassembled WGS sequence"/>
</dbReference>
<dbReference type="AlphaFoldDB" id="A0A9P9WHC4"/>
<evidence type="ECO:0000256" key="1">
    <source>
        <dbReference type="SAM" id="MobiDB-lite"/>
    </source>
</evidence>
<dbReference type="Pfam" id="PF13376">
    <property type="entry name" value="OmdA"/>
    <property type="match status" value="1"/>
</dbReference>
<comment type="caution">
    <text evidence="2">The sequence shown here is derived from an EMBL/GenBank/DDBJ whole genome shotgun (WGS) entry which is preliminary data.</text>
</comment>
<gene>
    <name evidence="2" type="ORF">JX265_008736</name>
</gene>
<name>A0A9P9WHC4_9PEZI</name>
<evidence type="ECO:0000313" key="2">
    <source>
        <dbReference type="EMBL" id="KAI1863519.1"/>
    </source>
</evidence>
<dbReference type="EMBL" id="JAFIMR010000025">
    <property type="protein sequence ID" value="KAI1863519.1"/>
    <property type="molecule type" value="Genomic_DNA"/>
</dbReference>
<feature type="region of interest" description="Disordered" evidence="1">
    <location>
        <begin position="1"/>
        <end position="29"/>
    </location>
</feature>
<sequence length="219" mass="25192">MATKAGSRGRQSRRAARGPTPSHQSNSWEDPIYFQSPAAFGAWLSANHDSKSEVFVGYFKKHTGLQVVTWSDAVDEALCWGWIDGQRRRVDDSRLVQRFTPRARKSHWSRVNVDKVALLEAAGRMQEPGRAAFARRTEENTAQMSFERELALSNEFAERLTSNKTAAAYLKSRTPGYKRQVFHWVMSAKRLETQERRLEELISSSENQELVQKFKRQRS</sequence>
<evidence type="ECO:0000313" key="3">
    <source>
        <dbReference type="Proteomes" id="UP000829685"/>
    </source>
</evidence>
<proteinExistence type="predicted"/>